<proteinExistence type="predicted"/>
<dbReference type="EMBL" id="QUAJ01000041">
    <property type="protein sequence ID" value="REI39521.1"/>
    <property type="molecule type" value="Genomic_DNA"/>
</dbReference>
<reference evidence="2 3" key="1">
    <citation type="submission" date="2018-08" db="EMBL/GenBank/DDBJ databases">
        <title>Draft genome sequence of Psychrilyobacter sp. strain SD5 isolated from Black Sea water.</title>
        <authorList>
            <person name="Yadav S."/>
            <person name="Villanueva L."/>
            <person name="Damste J.S.S."/>
        </authorList>
    </citation>
    <scope>NUCLEOTIDE SEQUENCE [LARGE SCALE GENOMIC DNA]</scope>
    <source>
        <strain evidence="2 3">SD5</strain>
    </source>
</reference>
<dbReference type="RefSeq" id="WP_114643589.1">
    <property type="nucleotide sequence ID" value="NZ_JAACIO010000015.1"/>
</dbReference>
<accession>A0ABX9KEA2</accession>
<dbReference type="InterPro" id="IPR013216">
    <property type="entry name" value="Methyltransf_11"/>
</dbReference>
<keyword evidence="2" id="KW-0489">Methyltransferase</keyword>
<keyword evidence="3" id="KW-1185">Reference proteome</keyword>
<dbReference type="PANTHER" id="PTHR45036">
    <property type="entry name" value="METHYLTRANSFERASE LIKE 7B"/>
    <property type="match status" value="1"/>
</dbReference>
<evidence type="ECO:0000259" key="1">
    <source>
        <dbReference type="Pfam" id="PF08241"/>
    </source>
</evidence>
<dbReference type="PANTHER" id="PTHR45036:SF1">
    <property type="entry name" value="METHYLTRANSFERASE LIKE 7A"/>
    <property type="match status" value="1"/>
</dbReference>
<comment type="caution">
    <text evidence="2">The sequence shown here is derived from an EMBL/GenBank/DDBJ whole genome shotgun (WGS) entry which is preliminary data.</text>
</comment>
<name>A0ABX9KEA2_9FUSO</name>
<dbReference type="CDD" id="cd02440">
    <property type="entry name" value="AdoMet_MTases"/>
    <property type="match status" value="1"/>
</dbReference>
<feature type="domain" description="Methyltransferase type 11" evidence="1">
    <location>
        <begin position="35"/>
        <end position="125"/>
    </location>
</feature>
<protein>
    <submittedName>
        <fullName evidence="2">Methyltransferase domain-containing protein</fullName>
    </submittedName>
</protein>
<dbReference type="Gene3D" id="3.40.50.150">
    <property type="entry name" value="Vaccinia Virus protein VP39"/>
    <property type="match status" value="1"/>
</dbReference>
<evidence type="ECO:0000313" key="3">
    <source>
        <dbReference type="Proteomes" id="UP000263486"/>
    </source>
</evidence>
<dbReference type="GO" id="GO:0032259">
    <property type="term" value="P:methylation"/>
    <property type="evidence" value="ECO:0007669"/>
    <property type="project" value="UniProtKB-KW"/>
</dbReference>
<dbReference type="GO" id="GO:0008168">
    <property type="term" value="F:methyltransferase activity"/>
    <property type="evidence" value="ECO:0007669"/>
    <property type="project" value="UniProtKB-KW"/>
</dbReference>
<organism evidence="2 3">
    <name type="scientific">Psychrilyobacter piezotolerans</name>
    <dbReference type="NCBI Taxonomy" id="2293438"/>
    <lineage>
        <taxon>Bacteria</taxon>
        <taxon>Fusobacteriati</taxon>
        <taxon>Fusobacteriota</taxon>
        <taxon>Fusobacteriia</taxon>
        <taxon>Fusobacteriales</taxon>
        <taxon>Fusobacteriaceae</taxon>
        <taxon>Psychrilyobacter</taxon>
    </lineage>
</organism>
<dbReference type="SUPFAM" id="SSF53335">
    <property type="entry name" value="S-adenosyl-L-methionine-dependent methyltransferases"/>
    <property type="match status" value="1"/>
</dbReference>
<keyword evidence="2" id="KW-0808">Transferase</keyword>
<sequence length="191" mass="21874">MKAYLYDKLMSKVEKKMLHKERGILLKNIEGRVIEFGAGTGVNFEFYSKHRVTAVEPDKVLSVEAEKKICGKNIEIVSASAEDLPFDDNTFDTVVITLALCTIPNPYKALKEAKRVCKPNGKLLILEHIKNENKILFFLQNILTPVWKIFAMGCHLNRDTLNIIKANDFEKISLKYFFGDNFIRGTFKNIK</sequence>
<dbReference type="Proteomes" id="UP000263486">
    <property type="component" value="Unassembled WGS sequence"/>
</dbReference>
<dbReference type="Pfam" id="PF08241">
    <property type="entry name" value="Methyltransf_11"/>
    <property type="match status" value="1"/>
</dbReference>
<dbReference type="InterPro" id="IPR029063">
    <property type="entry name" value="SAM-dependent_MTases_sf"/>
</dbReference>
<evidence type="ECO:0000313" key="2">
    <source>
        <dbReference type="EMBL" id="REI39521.1"/>
    </source>
</evidence>
<dbReference type="InterPro" id="IPR052356">
    <property type="entry name" value="Thiol_S-MT"/>
</dbReference>
<gene>
    <name evidence="2" type="ORF">DYH56_14525</name>
</gene>